<organism evidence="3 4">
    <name type="scientific">Littorina saxatilis</name>
    <dbReference type="NCBI Taxonomy" id="31220"/>
    <lineage>
        <taxon>Eukaryota</taxon>
        <taxon>Metazoa</taxon>
        <taxon>Spiralia</taxon>
        <taxon>Lophotrochozoa</taxon>
        <taxon>Mollusca</taxon>
        <taxon>Gastropoda</taxon>
        <taxon>Caenogastropoda</taxon>
        <taxon>Littorinimorpha</taxon>
        <taxon>Littorinoidea</taxon>
        <taxon>Littorinidae</taxon>
        <taxon>Littorina</taxon>
    </lineage>
</organism>
<dbReference type="SUPFAM" id="SSF88723">
    <property type="entry name" value="PIN domain-like"/>
    <property type="match status" value="1"/>
</dbReference>
<dbReference type="AlphaFoldDB" id="A0AAN9C0Q5"/>
<comment type="similarity">
    <text evidence="1">Belongs to the asteroid family.</text>
</comment>
<dbReference type="Gene3D" id="3.40.50.1010">
    <property type="entry name" value="5'-nuclease"/>
    <property type="match status" value="1"/>
</dbReference>
<name>A0AAN9C0Q5_9CAEN</name>
<dbReference type="InterPro" id="IPR029060">
    <property type="entry name" value="PIN-like_dom_sf"/>
</dbReference>
<sequence>MGIHGLTSFIDNNPHMLKDRQLHDCKIVIDGNNFYHFLYSYCNVRFQFGGDYDIYQRKISMIFNLFKSCGIEVFVVFDGAYTVDGKKFKTTIGRARDRMYAAKRVMYGHRGGLIPCLARQTFTQTLDKLGIKHVTCDFEADNQLVTLANQWNCPVVSNDSDFYIFDLSGGFIPLDYIDFRLRQLTESAGSSGAFLLVQYYHVDGFIKGFKSLNRAVLPLFATMLGNDYVNAAAFEAFYRKKTPKVAARLYSASKKHLKIVSVLYWLEEKEHKGELVSEVLTFIRPEQQQRVKKLLTDSISGYTDTQDFESFSLKQFLEGDRLAAAQKTELVTSSSGESLPEWLVAACRRGEIPVSLLNVALLHRIILQIQVEEISFQASSETSKTLREVLYGLLFRRDQMEAIETEQNATKEQLSDASGVKKMSVCEEHVSTCSSNAGSDNHGGKSQEPSSRDGPENGASDSVSLKTPEATQSDGGVVEYTRNKLELWRITVEPRTTLPNFGQIPTLEQISVLGEEERLDILLETLGVSAGFAAKFDPDFQLYVACLVFWARNATTSVTLHHLKGIILSAVLLHIQRELASRENGKDKACDGEKGLGKHCIQPGDQEKCTASPKTSKTPDSQGDAETHSCSGEENLSVSHTGQHSEYTPNDNPPFSISSVCCSAEGELLEIVRNNLNKYYHNPAKICSKNQPDKESFHRTAQFQYTLLDAVQLNCLLRCPVLTTQPASLFNGSFIYTIIQELQSRSNPDLFLSEMLVKGSAFSALFNSLCSEIVTEAGESVFAERKSQGSKCCKGKKKKKKKAKESESHGKELSDRISKGEAGQGEDAVVAFCDLSNRFGVLMMEEGS</sequence>
<feature type="compositionally biased region" description="Polar residues" evidence="2">
    <location>
        <begin position="612"/>
        <end position="621"/>
    </location>
</feature>
<reference evidence="3 4" key="1">
    <citation type="submission" date="2024-02" db="EMBL/GenBank/DDBJ databases">
        <title>Chromosome-scale genome assembly of the rough periwinkle Littorina saxatilis.</title>
        <authorList>
            <person name="De Jode A."/>
            <person name="Faria R."/>
            <person name="Formenti G."/>
            <person name="Sims Y."/>
            <person name="Smith T.P."/>
            <person name="Tracey A."/>
            <person name="Wood J.M.D."/>
            <person name="Zagrodzka Z.B."/>
            <person name="Johannesson K."/>
            <person name="Butlin R.K."/>
            <person name="Leder E.H."/>
        </authorList>
    </citation>
    <scope>NUCLEOTIDE SEQUENCE [LARGE SCALE GENOMIC DNA]</scope>
    <source>
        <strain evidence="3">Snail1</strain>
        <tissue evidence="3">Muscle</tissue>
    </source>
</reference>
<dbReference type="InterPro" id="IPR026832">
    <property type="entry name" value="Asteroid"/>
</dbReference>
<accession>A0AAN9C0Q5</accession>
<feature type="compositionally biased region" description="Polar residues" evidence="2">
    <location>
        <begin position="628"/>
        <end position="651"/>
    </location>
</feature>
<protein>
    <submittedName>
        <fullName evidence="3">Uncharacterized protein</fullName>
    </submittedName>
</protein>
<feature type="compositionally biased region" description="Polar residues" evidence="2">
    <location>
        <begin position="459"/>
        <end position="474"/>
    </location>
</feature>
<dbReference type="PANTHER" id="PTHR15665">
    <property type="entry name" value="ASTEROID PROTEIN"/>
    <property type="match status" value="1"/>
</dbReference>
<feature type="region of interest" description="Disordered" evidence="2">
    <location>
        <begin position="606"/>
        <end position="651"/>
    </location>
</feature>
<feature type="region of interest" description="Disordered" evidence="2">
    <location>
        <begin position="432"/>
        <end position="475"/>
    </location>
</feature>
<feature type="compositionally biased region" description="Basic and acidic residues" evidence="2">
    <location>
        <begin position="804"/>
        <end position="819"/>
    </location>
</feature>
<gene>
    <name evidence="3" type="ORF">V1264_000754</name>
</gene>
<comment type="caution">
    <text evidence="3">The sequence shown here is derived from an EMBL/GenBank/DDBJ whole genome shotgun (WGS) entry which is preliminary data.</text>
</comment>
<proteinExistence type="inferred from homology"/>
<evidence type="ECO:0000256" key="2">
    <source>
        <dbReference type="SAM" id="MobiDB-lite"/>
    </source>
</evidence>
<dbReference type="Proteomes" id="UP001374579">
    <property type="component" value="Unassembled WGS sequence"/>
</dbReference>
<evidence type="ECO:0000313" key="4">
    <source>
        <dbReference type="Proteomes" id="UP001374579"/>
    </source>
</evidence>
<evidence type="ECO:0000256" key="1">
    <source>
        <dbReference type="ARBA" id="ARBA00007398"/>
    </source>
</evidence>
<keyword evidence="4" id="KW-1185">Reference proteome</keyword>
<feature type="compositionally biased region" description="Basic and acidic residues" evidence="2">
    <location>
        <begin position="442"/>
        <end position="455"/>
    </location>
</feature>
<feature type="region of interest" description="Disordered" evidence="2">
    <location>
        <begin position="797"/>
        <end position="822"/>
    </location>
</feature>
<dbReference type="PANTHER" id="PTHR15665:SF1">
    <property type="entry name" value="PROTEIN ASTEROID HOMOLOG 1"/>
    <property type="match status" value="1"/>
</dbReference>
<dbReference type="EMBL" id="JBAMIC010000001">
    <property type="protein sequence ID" value="KAK7114748.1"/>
    <property type="molecule type" value="Genomic_DNA"/>
</dbReference>
<evidence type="ECO:0000313" key="3">
    <source>
        <dbReference type="EMBL" id="KAK7114748.1"/>
    </source>
</evidence>